<organism evidence="2">
    <name type="scientific">Microcystis aeruginosa (strain PCC 7806)</name>
    <dbReference type="NCBI Taxonomy" id="267872"/>
    <lineage>
        <taxon>Bacteria</taxon>
        <taxon>Bacillati</taxon>
        <taxon>Cyanobacteriota</taxon>
        <taxon>Cyanophyceae</taxon>
        <taxon>Oscillatoriophycideae</taxon>
        <taxon>Chroococcales</taxon>
        <taxon>Microcystaceae</taxon>
        <taxon>Microcystis</taxon>
    </lineage>
</organism>
<gene>
    <name evidence="2" type="ORF">IPF_3170</name>
</gene>
<proteinExistence type="predicted"/>
<dbReference type="InterPro" id="IPR029060">
    <property type="entry name" value="PIN-like_dom_sf"/>
</dbReference>
<dbReference type="PANTHER" id="PTHR42188">
    <property type="entry name" value="23S RRNA-SPECIFIC ENDONUCLEASE VAPC20"/>
    <property type="match status" value="1"/>
</dbReference>
<accession>A8YN82</accession>
<dbReference type="Gene3D" id="3.40.50.1010">
    <property type="entry name" value="5'-nuclease"/>
    <property type="match status" value="1"/>
</dbReference>
<dbReference type="PANTHER" id="PTHR42188:SF1">
    <property type="entry name" value="23S RRNA-SPECIFIC ENDONUCLEASE VAPC20"/>
    <property type="match status" value="1"/>
</dbReference>
<sequence length="144" mass="16427">MAKKKSMNPEKFLDTSYAIALSSSTDDYHHKALAIAQQLKTSKTPLVTTRAIILEIGNALSKQKYRSKSITLLSSLEKDRTVTVIPLSEILYQKAFQLYCQRNDKNWGIVDCISFIVMEERRITEALTTDIHFQQAGFRALLRD</sequence>
<feature type="domain" description="PIN" evidence="1">
    <location>
        <begin position="12"/>
        <end position="137"/>
    </location>
</feature>
<dbReference type="GO" id="GO:0004521">
    <property type="term" value="F:RNA endonuclease activity"/>
    <property type="evidence" value="ECO:0007669"/>
    <property type="project" value="InterPro"/>
</dbReference>
<dbReference type="InterPro" id="IPR039018">
    <property type="entry name" value="VapC20-like"/>
</dbReference>
<dbReference type="InterPro" id="IPR002716">
    <property type="entry name" value="PIN_dom"/>
</dbReference>
<dbReference type="SUPFAM" id="SSF88723">
    <property type="entry name" value="PIN domain-like"/>
    <property type="match status" value="1"/>
</dbReference>
<protein>
    <recommendedName>
        <fullName evidence="1">PIN domain-containing protein</fullName>
    </recommendedName>
</protein>
<reference evidence="2" key="1">
    <citation type="submission" date="2007-08" db="EMBL/GenBank/DDBJ databases">
        <authorList>
            <person name="Frangeul L."/>
        </authorList>
    </citation>
    <scope>NUCLEOTIDE SEQUENCE</scope>
    <source>
        <strain evidence="2">PCC 7806</strain>
    </source>
</reference>
<name>A8YN82_MICA7</name>
<dbReference type="Pfam" id="PF01850">
    <property type="entry name" value="PIN"/>
    <property type="match status" value="1"/>
</dbReference>
<evidence type="ECO:0000259" key="1">
    <source>
        <dbReference type="Pfam" id="PF01850"/>
    </source>
</evidence>
<dbReference type="AlphaFoldDB" id="A8YN82"/>
<evidence type="ECO:0000313" key="2">
    <source>
        <dbReference type="EMBL" id="CAO88428.1"/>
    </source>
</evidence>
<dbReference type="GO" id="GO:0016075">
    <property type="term" value="P:rRNA catabolic process"/>
    <property type="evidence" value="ECO:0007669"/>
    <property type="project" value="TreeGrafter"/>
</dbReference>
<dbReference type="EMBL" id="AM778958">
    <property type="protein sequence ID" value="CAO88428.1"/>
    <property type="molecule type" value="Genomic_DNA"/>
</dbReference>